<dbReference type="InterPro" id="IPR025923">
    <property type="entry name" value="YodL-like_dom"/>
</dbReference>
<reference evidence="4" key="1">
    <citation type="submission" date="2018-09" db="EMBL/GenBank/DDBJ databases">
        <title>Murine metabolic-syndrome-specific gut microbial biobank.</title>
        <authorList>
            <person name="Liu C."/>
        </authorList>
    </citation>
    <scope>NUCLEOTIDE SEQUENCE</scope>
    <source>
        <strain evidence="4">D42-62</strain>
    </source>
</reference>
<feature type="compositionally biased region" description="Basic and acidic residues" evidence="1">
    <location>
        <begin position="583"/>
        <end position="610"/>
    </location>
</feature>
<dbReference type="AlphaFoldDB" id="A0A9X5BIP9"/>
<evidence type="ECO:0000259" key="2">
    <source>
        <dbReference type="Pfam" id="PF14191"/>
    </source>
</evidence>
<feature type="domain" description="Large polyvalent protein-associated" evidence="3">
    <location>
        <begin position="645"/>
        <end position="684"/>
    </location>
</feature>
<proteinExistence type="predicted"/>
<dbReference type="InterPro" id="IPR040568">
    <property type="entry name" value="LPD16"/>
</dbReference>
<feature type="region of interest" description="Disordered" evidence="1">
    <location>
        <begin position="583"/>
        <end position="616"/>
    </location>
</feature>
<evidence type="ECO:0000256" key="1">
    <source>
        <dbReference type="SAM" id="MobiDB-lite"/>
    </source>
</evidence>
<dbReference type="Pfam" id="PF18830">
    <property type="entry name" value="LPD16"/>
    <property type="match status" value="1"/>
</dbReference>
<keyword evidence="5" id="KW-1185">Reference proteome</keyword>
<dbReference type="OrthoDB" id="2875909at2"/>
<evidence type="ECO:0008006" key="6">
    <source>
        <dbReference type="Google" id="ProtNLM"/>
    </source>
</evidence>
<evidence type="ECO:0000313" key="5">
    <source>
        <dbReference type="Proteomes" id="UP001154420"/>
    </source>
</evidence>
<comment type="caution">
    <text evidence="4">The sequence shown here is derived from an EMBL/GenBank/DDBJ whole genome shotgun (WGS) entry which is preliminary data.</text>
</comment>
<accession>A0A9X5BIP9</accession>
<sequence>MGNNIKNQHYKNMGIRLQMDTLTFEAESIAYTVCQHFGIDTSEYSFGYIAGWSSGRDMKELKSSLDTIRRTASELITGIEGQLQELRRDRELMQDMSINGQEKESLLLIQNSDLSEYSLVNVRGMDAAELVEALSAMNDNDRLSAAAYLETRGAWTTEIANQDTKEFGKYHLDVRYNTDTNEVIDIKAEMELNERAKEPIGADDVILKITHSHGFEVERITNKTPEGVQEIMAALTKLEDKNTQNIRDCLKSCGADYIPVIVGGGRNSGMPQFNDFEIDLVKKEITMMRHLSPAKQAEGIINRLEFARTAFSDDERNLIVNYAFKLNDMEKTRELAEHIYYEEAEGSQGAALAVIDAQAEIDALPDPMIGLWEMEEYGYTWGEMLPLTQERALELFDHDLPVYLLHEDGSETLIQGREQVTEYGGIFGIEKADWENEKSLRALQEELAEGRASMEAQLLYGDSDKYGIYQLKDIPEMRQFQFAGTESLKRRGIIKDNLDAIKPENYNLVYVGELSGLQGRTQSATLEAVYEKFNIDHPADYKGHSLSVSDIVVLHEDGKNSAHFVDSFGFTGLPDFMRELEGVEEREKGETEPEARQEEAQDISGHDVQKSEPAFEDLEDEDEIIDRGDEKDQVLAQMKKSLKGEQETELAFQVADRFISIQEVDGGYDYSIMGVDYKEIDGAYMIIRMSVSEKPLTSF</sequence>
<dbReference type="Pfam" id="PF14191">
    <property type="entry name" value="YodL"/>
    <property type="match status" value="1"/>
</dbReference>
<protein>
    <recommendedName>
        <fullName evidence="6">DUF4316 domain-containing protein</fullName>
    </recommendedName>
</protein>
<evidence type="ECO:0000313" key="4">
    <source>
        <dbReference type="EMBL" id="NBJ94831.1"/>
    </source>
</evidence>
<name>A0A9X5BIP9_9FIRM</name>
<evidence type="ECO:0000259" key="3">
    <source>
        <dbReference type="Pfam" id="PF18830"/>
    </source>
</evidence>
<dbReference type="EMBL" id="QZDT01000052">
    <property type="protein sequence ID" value="NBJ94831.1"/>
    <property type="molecule type" value="Genomic_DNA"/>
</dbReference>
<gene>
    <name evidence="4" type="ORF">D5281_20190</name>
</gene>
<dbReference type="Proteomes" id="UP001154420">
    <property type="component" value="Unassembled WGS sequence"/>
</dbReference>
<organism evidence="4 5">
    <name type="scientific">Parablautia muri</name>
    <dbReference type="NCBI Taxonomy" id="2320879"/>
    <lineage>
        <taxon>Bacteria</taxon>
        <taxon>Bacillati</taxon>
        <taxon>Bacillota</taxon>
        <taxon>Clostridia</taxon>
        <taxon>Lachnospirales</taxon>
        <taxon>Lachnospiraceae</taxon>
        <taxon>Parablautia</taxon>
    </lineage>
</organism>
<feature type="domain" description="YodL-like" evidence="2">
    <location>
        <begin position="466"/>
        <end position="575"/>
    </location>
</feature>